<evidence type="ECO:0000313" key="1">
    <source>
        <dbReference type="EMBL" id="MBC3875569.1"/>
    </source>
</evidence>
<sequence>MGTLLDEIKQLNIADRIELIESLSNCIANRSSNFSITDAQRAEFDRRLARRASEKPHSVTLTQITQKLGVNIGILWSSLNQTQN</sequence>
<name>A0ABR6YGF7_9BURK</name>
<evidence type="ECO:0000313" key="2">
    <source>
        <dbReference type="Proteomes" id="UP000624279"/>
    </source>
</evidence>
<organism evidence="1 2">
    <name type="scientific">Undibacterium flavidum</name>
    <dbReference type="NCBI Taxonomy" id="2762297"/>
    <lineage>
        <taxon>Bacteria</taxon>
        <taxon>Pseudomonadati</taxon>
        <taxon>Pseudomonadota</taxon>
        <taxon>Betaproteobacteria</taxon>
        <taxon>Burkholderiales</taxon>
        <taxon>Oxalobacteraceae</taxon>
        <taxon>Undibacterium</taxon>
    </lineage>
</organism>
<dbReference type="InterPro" id="IPR013406">
    <property type="entry name" value="CHP02574_addiction_mod"/>
</dbReference>
<accession>A0ABR6YGF7</accession>
<dbReference type="RefSeq" id="WP_186943536.1">
    <property type="nucleotide sequence ID" value="NZ_JACOGA010000020.1"/>
</dbReference>
<gene>
    <name evidence="1" type="ORF">H8K55_18410</name>
</gene>
<dbReference type="NCBIfam" id="TIGR02574">
    <property type="entry name" value="stabl_TIGR02574"/>
    <property type="match status" value="1"/>
</dbReference>
<dbReference type="Proteomes" id="UP000624279">
    <property type="component" value="Unassembled WGS sequence"/>
</dbReference>
<comment type="caution">
    <text evidence="1">The sequence shown here is derived from an EMBL/GenBank/DDBJ whole genome shotgun (WGS) entry which is preliminary data.</text>
</comment>
<dbReference type="Pfam" id="PF09720">
    <property type="entry name" value="Unstab_antitox"/>
    <property type="match status" value="1"/>
</dbReference>
<dbReference type="EMBL" id="JACOGA010000020">
    <property type="protein sequence ID" value="MBC3875569.1"/>
    <property type="molecule type" value="Genomic_DNA"/>
</dbReference>
<keyword evidence="2" id="KW-1185">Reference proteome</keyword>
<protein>
    <submittedName>
        <fullName evidence="1">Addiction module protein</fullName>
    </submittedName>
</protein>
<proteinExistence type="predicted"/>
<reference evidence="1 2" key="1">
    <citation type="submission" date="2020-08" db="EMBL/GenBank/DDBJ databases">
        <title>Novel species isolated from subtropical streams in China.</title>
        <authorList>
            <person name="Lu H."/>
        </authorList>
    </citation>
    <scope>NUCLEOTIDE SEQUENCE [LARGE SCALE GENOMIC DNA]</scope>
    <source>
        <strain evidence="1 2">LX15W</strain>
    </source>
</reference>